<sequence length="60" mass="6839">QSPRRFDSRTESEVRGPKSTTSRHRGISGNEVLAEPSCPTIPHSEKKQKRYEVKITSENK</sequence>
<feature type="region of interest" description="Disordered" evidence="1">
    <location>
        <begin position="1"/>
        <end position="60"/>
    </location>
</feature>
<feature type="non-terminal residue" evidence="2">
    <location>
        <position position="1"/>
    </location>
</feature>
<dbReference type="Proteomes" id="UP000265520">
    <property type="component" value="Unassembled WGS sequence"/>
</dbReference>
<dbReference type="AlphaFoldDB" id="A0A392US76"/>
<dbReference type="EMBL" id="LXQA010883188">
    <property type="protein sequence ID" value="MCI75454.1"/>
    <property type="molecule type" value="Genomic_DNA"/>
</dbReference>
<accession>A0A392US76</accession>
<reference evidence="2 3" key="1">
    <citation type="journal article" date="2018" name="Front. Plant Sci.">
        <title>Red Clover (Trifolium pratense) and Zigzag Clover (T. medium) - A Picture of Genomic Similarities and Differences.</title>
        <authorList>
            <person name="Dluhosova J."/>
            <person name="Istvanek J."/>
            <person name="Nedelnik J."/>
            <person name="Repkova J."/>
        </authorList>
    </citation>
    <scope>NUCLEOTIDE SEQUENCE [LARGE SCALE GENOMIC DNA]</scope>
    <source>
        <strain evidence="3">cv. 10/8</strain>
        <tissue evidence="2">Leaf</tissue>
    </source>
</reference>
<feature type="compositionally biased region" description="Basic and acidic residues" evidence="1">
    <location>
        <begin position="1"/>
        <end position="16"/>
    </location>
</feature>
<organism evidence="2 3">
    <name type="scientific">Trifolium medium</name>
    <dbReference type="NCBI Taxonomy" id="97028"/>
    <lineage>
        <taxon>Eukaryota</taxon>
        <taxon>Viridiplantae</taxon>
        <taxon>Streptophyta</taxon>
        <taxon>Embryophyta</taxon>
        <taxon>Tracheophyta</taxon>
        <taxon>Spermatophyta</taxon>
        <taxon>Magnoliopsida</taxon>
        <taxon>eudicotyledons</taxon>
        <taxon>Gunneridae</taxon>
        <taxon>Pentapetalae</taxon>
        <taxon>rosids</taxon>
        <taxon>fabids</taxon>
        <taxon>Fabales</taxon>
        <taxon>Fabaceae</taxon>
        <taxon>Papilionoideae</taxon>
        <taxon>50 kb inversion clade</taxon>
        <taxon>NPAAA clade</taxon>
        <taxon>Hologalegina</taxon>
        <taxon>IRL clade</taxon>
        <taxon>Trifolieae</taxon>
        <taxon>Trifolium</taxon>
    </lineage>
</organism>
<feature type="compositionally biased region" description="Basic and acidic residues" evidence="1">
    <location>
        <begin position="50"/>
        <end position="60"/>
    </location>
</feature>
<protein>
    <submittedName>
        <fullName evidence="2">Uncharacterized protein</fullName>
    </submittedName>
</protein>
<evidence type="ECO:0000313" key="3">
    <source>
        <dbReference type="Proteomes" id="UP000265520"/>
    </source>
</evidence>
<evidence type="ECO:0000313" key="2">
    <source>
        <dbReference type="EMBL" id="MCI75454.1"/>
    </source>
</evidence>
<comment type="caution">
    <text evidence="2">The sequence shown here is derived from an EMBL/GenBank/DDBJ whole genome shotgun (WGS) entry which is preliminary data.</text>
</comment>
<proteinExistence type="predicted"/>
<keyword evidence="3" id="KW-1185">Reference proteome</keyword>
<name>A0A392US76_9FABA</name>
<evidence type="ECO:0000256" key="1">
    <source>
        <dbReference type="SAM" id="MobiDB-lite"/>
    </source>
</evidence>